<name>A0ABU4LWC2_9ACTN</name>
<dbReference type="InterPro" id="IPR027843">
    <property type="entry name" value="DUF4440"/>
</dbReference>
<accession>A0ABU4LWC2</accession>
<gene>
    <name evidence="2" type="ORF">PV666_19270</name>
</gene>
<proteinExistence type="predicted"/>
<dbReference type="EMBL" id="JARAWP010000011">
    <property type="protein sequence ID" value="MDX3020008.1"/>
    <property type="molecule type" value="Genomic_DNA"/>
</dbReference>
<dbReference type="SUPFAM" id="SSF54427">
    <property type="entry name" value="NTF2-like"/>
    <property type="match status" value="1"/>
</dbReference>
<evidence type="ECO:0000313" key="2">
    <source>
        <dbReference type="EMBL" id="MDX3020008.1"/>
    </source>
</evidence>
<comment type="caution">
    <text evidence="2">The sequence shown here is derived from an EMBL/GenBank/DDBJ whole genome shotgun (WGS) entry which is preliminary data.</text>
</comment>
<sequence length="134" mass="14914">MDTDSTAHAADIEAVKQVVATVEHSQQHKEPDEFLALFHPDAVWTTAHGKVLIGLEAISEFTRKVLPAASWDGKVSYEVIHVLFIRPDVAAVKVRQRYLSPDDESEGAPLYVMTKQDDGRWLLTACQNTQVVTD</sequence>
<evidence type="ECO:0000259" key="1">
    <source>
        <dbReference type="Pfam" id="PF14534"/>
    </source>
</evidence>
<dbReference type="Proteomes" id="UP001272987">
    <property type="component" value="Unassembled WGS sequence"/>
</dbReference>
<evidence type="ECO:0000313" key="3">
    <source>
        <dbReference type="Proteomes" id="UP001272987"/>
    </source>
</evidence>
<organism evidence="2 3">
    <name type="scientific">Streptomyces acidiscabies</name>
    <dbReference type="NCBI Taxonomy" id="42234"/>
    <lineage>
        <taxon>Bacteria</taxon>
        <taxon>Bacillati</taxon>
        <taxon>Actinomycetota</taxon>
        <taxon>Actinomycetes</taxon>
        <taxon>Kitasatosporales</taxon>
        <taxon>Streptomycetaceae</taxon>
        <taxon>Streptomyces</taxon>
    </lineage>
</organism>
<dbReference type="NCBIfam" id="TIGR02246">
    <property type="entry name" value="SgcJ/EcaC family oxidoreductase"/>
    <property type="match status" value="1"/>
</dbReference>
<dbReference type="InterPro" id="IPR011944">
    <property type="entry name" value="Steroid_delta5-4_isomerase"/>
</dbReference>
<protein>
    <submittedName>
        <fullName evidence="2">SgcJ/EcaC family oxidoreductase</fullName>
    </submittedName>
</protein>
<dbReference type="Pfam" id="PF14534">
    <property type="entry name" value="DUF4440"/>
    <property type="match status" value="1"/>
</dbReference>
<keyword evidence="3" id="KW-1185">Reference proteome</keyword>
<reference evidence="2 3" key="1">
    <citation type="journal article" date="2023" name="Microb. Genom.">
        <title>Mesoterricola silvestris gen. nov., sp. nov., Mesoterricola sediminis sp. nov., Geothrix oryzae sp. nov., Geothrix edaphica sp. nov., Geothrix rubra sp. nov., and Geothrix limicola sp. nov., six novel members of Acidobacteriota isolated from soils.</title>
        <authorList>
            <person name="Weisberg A.J."/>
            <person name="Pearce E."/>
            <person name="Kramer C.G."/>
            <person name="Chang J.H."/>
            <person name="Clarke C.R."/>
        </authorList>
    </citation>
    <scope>NUCLEOTIDE SEQUENCE [LARGE SCALE GENOMIC DNA]</scope>
    <source>
        <strain evidence="2 3">NB05-1H</strain>
    </source>
</reference>
<dbReference type="Gene3D" id="3.10.450.50">
    <property type="match status" value="1"/>
</dbReference>
<dbReference type="InterPro" id="IPR032710">
    <property type="entry name" value="NTF2-like_dom_sf"/>
</dbReference>
<dbReference type="RefSeq" id="WP_319166603.1">
    <property type="nucleotide sequence ID" value="NZ_JARAWP010000011.1"/>
</dbReference>
<feature type="domain" description="DUF4440" evidence="1">
    <location>
        <begin position="15"/>
        <end position="123"/>
    </location>
</feature>